<feature type="transmembrane region" description="Helical" evidence="1">
    <location>
        <begin position="92"/>
        <end position="113"/>
    </location>
</feature>
<proteinExistence type="predicted"/>
<keyword evidence="3" id="KW-1185">Reference proteome</keyword>
<keyword evidence="1" id="KW-0812">Transmembrane</keyword>
<evidence type="ECO:0008006" key="4">
    <source>
        <dbReference type="Google" id="ProtNLM"/>
    </source>
</evidence>
<organism evidence="2 3">
    <name type="scientific">Methylophilus aquaticus</name>
    <dbReference type="NCBI Taxonomy" id="1971610"/>
    <lineage>
        <taxon>Bacteria</taxon>
        <taxon>Pseudomonadati</taxon>
        <taxon>Pseudomonadota</taxon>
        <taxon>Betaproteobacteria</taxon>
        <taxon>Nitrosomonadales</taxon>
        <taxon>Methylophilaceae</taxon>
        <taxon>Methylophilus</taxon>
    </lineage>
</organism>
<name>A0ABT9JU21_9PROT</name>
<dbReference type="RefSeq" id="WP_306389815.1">
    <property type="nucleotide sequence ID" value="NZ_JAVCAP010000020.1"/>
</dbReference>
<dbReference type="SUPFAM" id="SSF53756">
    <property type="entry name" value="UDP-Glycosyltransferase/glycogen phosphorylase"/>
    <property type="match status" value="1"/>
</dbReference>
<reference evidence="3" key="1">
    <citation type="journal article" date="2019" name="Int. J. Syst. Evol. Microbiol.">
        <title>The Global Catalogue of Microorganisms (GCM) 10K type strain sequencing project: providing services to taxonomists for standard genome sequencing and annotation.</title>
        <authorList>
            <consortium name="The Broad Institute Genomics Platform"/>
            <consortium name="The Broad Institute Genome Sequencing Center for Infectious Disease"/>
            <person name="Wu L."/>
            <person name="Ma J."/>
        </authorList>
    </citation>
    <scope>NUCLEOTIDE SEQUENCE [LARGE SCALE GENOMIC DNA]</scope>
    <source>
        <strain evidence="3">VKM B-3159</strain>
    </source>
</reference>
<comment type="caution">
    <text evidence="2">The sequence shown here is derived from an EMBL/GenBank/DDBJ whole genome shotgun (WGS) entry which is preliminary data.</text>
</comment>
<evidence type="ECO:0000313" key="2">
    <source>
        <dbReference type="EMBL" id="MDP8568092.1"/>
    </source>
</evidence>
<dbReference type="EMBL" id="JAVCAP010000020">
    <property type="protein sequence ID" value="MDP8568092.1"/>
    <property type="molecule type" value="Genomic_DNA"/>
</dbReference>
<dbReference type="Proteomes" id="UP001225906">
    <property type="component" value="Unassembled WGS sequence"/>
</dbReference>
<evidence type="ECO:0000256" key="1">
    <source>
        <dbReference type="SAM" id="Phobius"/>
    </source>
</evidence>
<evidence type="ECO:0000313" key="3">
    <source>
        <dbReference type="Proteomes" id="UP001225906"/>
    </source>
</evidence>
<accession>A0ABT9JU21</accession>
<keyword evidence="1" id="KW-0472">Membrane</keyword>
<keyword evidence="1" id="KW-1133">Transmembrane helix</keyword>
<protein>
    <recommendedName>
        <fullName evidence="4">Glycosyl transferase family 1 domain-containing protein</fullName>
    </recommendedName>
</protein>
<sequence length="369" mass="41737">MTKVVIVQPWFTAVGHPAQSILNTAKALSSSTGISYLVSAQDGTSEEPFKKLCVLADAENFKVSSSSLREGTLKALCKLFKLNKQKRRFQHVFFFDAHLVFLSILWPFFYSVLKPQRLSLIYLMGPERILRSRIATSFVSRFLRRKEVTLYLRTEELVGAWHKVFTRVPPTSIRHLPSLELPGPLAPIVSPIICNHLKFGILGQIRQGKGLEWLVPMFISKPELGELLVAGAFNNPREAEAMAFLQGFSGFRNEYLADDTMLAIAQQQHYLLMLYDNWDARMESAVLYLAARAGRPVIAFGNGWCGRQVIEYGNGLIAPSNHADIESLLQSLPRAGSKEYSKLLLGVERFRQEHSNHKLRDQYLNELVN</sequence>
<gene>
    <name evidence="2" type="ORF">Q9291_09550</name>
</gene>